<dbReference type="AlphaFoldDB" id="A0AAD2DVJ0"/>
<feature type="compositionally biased region" description="Basic residues" evidence="1">
    <location>
        <begin position="132"/>
        <end position="143"/>
    </location>
</feature>
<proteinExistence type="predicted"/>
<dbReference type="Proteomes" id="UP000834106">
    <property type="component" value="Chromosome 7"/>
</dbReference>
<feature type="compositionally biased region" description="Basic and acidic residues" evidence="1">
    <location>
        <begin position="109"/>
        <end position="126"/>
    </location>
</feature>
<accession>A0AAD2DVJ0</accession>
<name>A0AAD2DVJ0_9LAMI</name>
<sequence>MAFSGSRSECHAWTRKSKTRASVPSPEQQNAPTSVQENEAGRSLRPRKNKRNVFRLVDEFDDEVPGDWKFPAECPNSSVVGEENIAGKEFQVENESQTKKAKRNSVKPTGDKEKPAGKPKTAKETSDQAAKPKPKKFSHSTLKRRRVDKVLLETPEDEIDFQKVLFRDLILLAEHKEQLKKKEATTGVPSTNQR</sequence>
<reference evidence="2" key="1">
    <citation type="submission" date="2023-05" db="EMBL/GenBank/DDBJ databases">
        <authorList>
            <person name="Huff M."/>
        </authorList>
    </citation>
    <scope>NUCLEOTIDE SEQUENCE</scope>
</reference>
<feature type="compositionally biased region" description="Basic residues" evidence="1">
    <location>
        <begin position="44"/>
        <end position="53"/>
    </location>
</feature>
<evidence type="ECO:0000313" key="3">
    <source>
        <dbReference type="Proteomes" id="UP000834106"/>
    </source>
</evidence>
<evidence type="ECO:0000313" key="2">
    <source>
        <dbReference type="EMBL" id="CAI9764785.1"/>
    </source>
</evidence>
<feature type="region of interest" description="Disordered" evidence="1">
    <location>
        <begin position="1"/>
        <end position="143"/>
    </location>
</feature>
<dbReference type="EMBL" id="OU503042">
    <property type="protein sequence ID" value="CAI9764785.1"/>
    <property type="molecule type" value="Genomic_DNA"/>
</dbReference>
<feature type="compositionally biased region" description="Polar residues" evidence="1">
    <location>
        <begin position="20"/>
        <end position="37"/>
    </location>
</feature>
<protein>
    <submittedName>
        <fullName evidence="2">Uncharacterized protein</fullName>
    </submittedName>
</protein>
<gene>
    <name evidence="2" type="ORF">FPE_LOCUS12215</name>
</gene>
<organism evidence="2 3">
    <name type="scientific">Fraxinus pennsylvanica</name>
    <dbReference type="NCBI Taxonomy" id="56036"/>
    <lineage>
        <taxon>Eukaryota</taxon>
        <taxon>Viridiplantae</taxon>
        <taxon>Streptophyta</taxon>
        <taxon>Embryophyta</taxon>
        <taxon>Tracheophyta</taxon>
        <taxon>Spermatophyta</taxon>
        <taxon>Magnoliopsida</taxon>
        <taxon>eudicotyledons</taxon>
        <taxon>Gunneridae</taxon>
        <taxon>Pentapetalae</taxon>
        <taxon>asterids</taxon>
        <taxon>lamiids</taxon>
        <taxon>Lamiales</taxon>
        <taxon>Oleaceae</taxon>
        <taxon>Oleeae</taxon>
        <taxon>Fraxinus</taxon>
    </lineage>
</organism>
<evidence type="ECO:0000256" key="1">
    <source>
        <dbReference type="SAM" id="MobiDB-lite"/>
    </source>
</evidence>
<keyword evidence="3" id="KW-1185">Reference proteome</keyword>